<name>A0A8T5URT3_9EURY</name>
<evidence type="ECO:0000313" key="1">
    <source>
        <dbReference type="EMBL" id="MBZ2166478.1"/>
    </source>
</evidence>
<gene>
    <name evidence="1" type="ORF">K8N75_10560</name>
</gene>
<dbReference type="RefSeq" id="WP_223792029.1">
    <property type="nucleotide sequence ID" value="NZ_JAIOUQ010000013.1"/>
</dbReference>
<proteinExistence type="predicted"/>
<organism evidence="1 2">
    <name type="scientific">Methanobacterium spitsbergense</name>
    <dbReference type="NCBI Taxonomy" id="2874285"/>
    <lineage>
        <taxon>Archaea</taxon>
        <taxon>Methanobacteriati</taxon>
        <taxon>Methanobacteriota</taxon>
        <taxon>Methanomada group</taxon>
        <taxon>Methanobacteria</taxon>
        <taxon>Methanobacteriales</taxon>
        <taxon>Methanobacteriaceae</taxon>
        <taxon>Methanobacterium</taxon>
    </lineage>
</organism>
<evidence type="ECO:0000313" key="2">
    <source>
        <dbReference type="Proteomes" id="UP000825933"/>
    </source>
</evidence>
<dbReference type="AlphaFoldDB" id="A0A8T5URT3"/>
<sequence length="111" mass="13208">MIQIITTSIRKVQENKTVLLLLFEDDGVSREQYTYLEDKVADFKSCISPKYLLNFKIHYDRCSGNILLEIKLTIPNPLMPENFKKDSTFTRDLINKFKKFYETQNENIPYF</sequence>
<keyword evidence="2" id="KW-1185">Reference proteome</keyword>
<protein>
    <submittedName>
        <fullName evidence="1">Uncharacterized protein</fullName>
    </submittedName>
</protein>
<dbReference type="EMBL" id="JAIOUQ010000013">
    <property type="protein sequence ID" value="MBZ2166478.1"/>
    <property type="molecule type" value="Genomic_DNA"/>
</dbReference>
<reference evidence="2" key="1">
    <citation type="journal article" date="2022" name="Microbiol. Resour. Announc.">
        <title>Draft Genome Sequence of a Methanogenic Archaeon from West Spitsbergen Permafrost.</title>
        <authorList>
            <person name="Trubitsyn V."/>
            <person name="Rivkina E."/>
            <person name="Shcherbakova V."/>
        </authorList>
    </citation>
    <scope>NUCLEOTIDE SEQUENCE [LARGE SCALE GENOMIC DNA]</scope>
    <source>
        <strain evidence="2">VT</strain>
    </source>
</reference>
<accession>A0A8T5URT3</accession>
<dbReference type="Proteomes" id="UP000825933">
    <property type="component" value="Unassembled WGS sequence"/>
</dbReference>
<comment type="caution">
    <text evidence="1">The sequence shown here is derived from an EMBL/GenBank/DDBJ whole genome shotgun (WGS) entry which is preliminary data.</text>
</comment>